<evidence type="ECO:0000313" key="4">
    <source>
        <dbReference type="Proteomes" id="UP000009036"/>
    </source>
</evidence>
<dbReference type="EMBL" id="CP072931">
    <property type="protein sequence ID" value="QTZ95343.1"/>
    <property type="molecule type" value="Genomic_DNA"/>
</dbReference>
<gene>
    <name evidence="2" type="ORF">SU9_00510</name>
    <name evidence="3" type="ORF">SU9_031020</name>
</gene>
<dbReference type="EMBL" id="AJGV01000003">
    <property type="protein sequence ID" value="EJJ09088.1"/>
    <property type="molecule type" value="Genomic_DNA"/>
</dbReference>
<dbReference type="Proteomes" id="UP000009036">
    <property type="component" value="Chromosome"/>
</dbReference>
<dbReference type="HOGENOM" id="CLU_2902120_0_0_11"/>
<reference evidence="3" key="2">
    <citation type="submission" date="2021-04" db="EMBL/GenBank/DDBJ databases">
        <authorList>
            <person name="Wen M.-L."/>
            <person name="Han X.-L."/>
            <person name="Xiong J."/>
        </authorList>
    </citation>
    <scope>NUCLEOTIDE SEQUENCE</scope>
    <source>
        <strain evidence="3">AGR0001</strain>
    </source>
</reference>
<dbReference type="eggNOG" id="ENOG5030GW9">
    <property type="taxonomic scope" value="Bacteria"/>
</dbReference>
<feature type="chain" id="PRO_5036439862" evidence="1">
    <location>
        <begin position="26"/>
        <end position="62"/>
    </location>
</feature>
<name>J2K899_9ACTN</name>
<sequence length="62" mass="6634">MLRRLAVVLTGLLVTGFLAAGPAAAAPADGHRHLTPKEREGLRVAEQVLDVLFGAPAQRDRY</sequence>
<dbReference type="RefSeq" id="WP_006601690.1">
    <property type="nucleotide sequence ID" value="NZ_CP072931.1"/>
</dbReference>
<dbReference type="AlphaFoldDB" id="J2K899"/>
<protein>
    <submittedName>
        <fullName evidence="2">Uncharacterized protein</fullName>
    </submittedName>
</protein>
<reference evidence="2" key="1">
    <citation type="journal article" date="2012" name="J. Bacteriol.">
        <title>Genome Sequence of Streptomyces auratus Strain AGR0001, a Phoslactomycin-Producing Actinomycete.</title>
        <authorList>
            <person name="Han X."/>
            <person name="Li M."/>
            <person name="Ding Z."/>
            <person name="Zhao J."/>
            <person name="Ji K."/>
            <person name="Wen M."/>
            <person name="Lu T."/>
        </authorList>
    </citation>
    <scope>NUCLEOTIDE SEQUENCE [LARGE SCALE GENOMIC DNA]</scope>
    <source>
        <strain evidence="2">AGR0001</strain>
    </source>
</reference>
<dbReference type="KEGG" id="sauh:SU9_031020"/>
<keyword evidence="1" id="KW-0732">Signal</keyword>
<feature type="signal peptide" evidence="1">
    <location>
        <begin position="1"/>
        <end position="25"/>
    </location>
</feature>
<proteinExistence type="predicted"/>
<evidence type="ECO:0000313" key="3">
    <source>
        <dbReference type="EMBL" id="QTZ95343.1"/>
    </source>
</evidence>
<organism evidence="2">
    <name type="scientific">Streptomyces auratus AGR0001</name>
    <dbReference type="NCBI Taxonomy" id="1160718"/>
    <lineage>
        <taxon>Bacteria</taxon>
        <taxon>Bacillati</taxon>
        <taxon>Actinomycetota</taxon>
        <taxon>Actinomycetes</taxon>
        <taxon>Kitasatosporales</taxon>
        <taxon>Streptomycetaceae</taxon>
        <taxon>Streptomyces</taxon>
    </lineage>
</organism>
<dbReference type="OrthoDB" id="4283785at2"/>
<evidence type="ECO:0000313" key="2">
    <source>
        <dbReference type="EMBL" id="EJJ09088.1"/>
    </source>
</evidence>
<accession>J2K899</accession>
<evidence type="ECO:0000256" key="1">
    <source>
        <dbReference type="SAM" id="SignalP"/>
    </source>
</evidence>
<keyword evidence="4" id="KW-1185">Reference proteome</keyword>